<name>A0ABM1HUB1_POLDO</name>
<reference evidence="7" key="1">
    <citation type="submission" date="2025-08" db="UniProtKB">
        <authorList>
            <consortium name="RefSeq"/>
        </authorList>
    </citation>
    <scope>IDENTIFICATION</scope>
    <source>
        <tissue evidence="7">Whole body</tissue>
    </source>
</reference>
<keyword evidence="3" id="KW-0378">Hydrolase</keyword>
<evidence type="ECO:0000256" key="1">
    <source>
        <dbReference type="ARBA" id="ARBA00000451"/>
    </source>
</evidence>
<dbReference type="GeneID" id="107063907"/>
<proteinExistence type="predicted"/>
<feature type="domain" description="Peptidase C50" evidence="5">
    <location>
        <begin position="409"/>
        <end position="505"/>
    </location>
</feature>
<evidence type="ECO:0000256" key="3">
    <source>
        <dbReference type="ARBA" id="ARBA00022801"/>
    </source>
</evidence>
<keyword evidence="6" id="KW-1185">Reference proteome</keyword>
<sequence length="617" mass="70910">MGDMIDDIMCIINKCHPIESAKLKRQSKKTVSSNSSLKKIQNDIEQLLAKKSFIAGGVEYSNLNKIMACCNLKAGEEIKAVYNLAESHSIFLRRQILHRHLKTKMREKVLKTPQVYGLKSEYTKLHAQNPEPEAILLSNLVNLPKEWYIVQVTAQYEDFLYLNYNKDTFHSINALHITILPTENSVIKPLCITLSKPPSNTKYDVCNEIQEILDKNRSNLTAKYANKDLYWKMRLRQDNKMKTAVHEFEFAWLREWRILFMADFIDNMDVAAEMESIVDKLITDCLPCNNLCPRTKWLLKKISLGACFLTREEIARAVKYILNNQEKLAENLILSIYGKLPNLQILRTAKRKTLVLIIDEHLDFLPFESLEILKNNPVTRFSSIYVAYTLFKQHEDTMKDGCKIVKMKDNLGTCIVNPSGDLLKMEKRLELFINYWLTSWKSLYNKKPGEEMFEDSLVNYDILMYNGHGSGIQYLPGERIEKLKVKAIVLLFGCNSIRFAPVGGPFPPYGIINQYLIATSPCVLGMQWEITDGDIDKMTASFISTWIPSSLGRSWSHVDIDAWCKGNFRFLKDSQKKTTKITTEPEMLRAISKSKEACSLYMTAASIVTRGLPIKLE</sequence>
<dbReference type="Pfam" id="PF03568">
    <property type="entry name" value="Separin_C"/>
    <property type="match status" value="1"/>
</dbReference>
<gene>
    <name evidence="7" type="primary">LOC107063907</name>
</gene>
<evidence type="ECO:0000259" key="5">
    <source>
        <dbReference type="PROSITE" id="PS51700"/>
    </source>
</evidence>
<dbReference type="PANTHER" id="PTHR12792">
    <property type="entry name" value="EXTRA SPINDLE POLES 1-RELATED"/>
    <property type="match status" value="1"/>
</dbReference>
<dbReference type="PANTHER" id="PTHR12792:SF0">
    <property type="entry name" value="SEPARIN"/>
    <property type="match status" value="1"/>
</dbReference>
<dbReference type="RefSeq" id="XP_015171548.1">
    <property type="nucleotide sequence ID" value="XM_015316062.1"/>
</dbReference>
<dbReference type="InterPro" id="IPR005314">
    <property type="entry name" value="Peptidase_C50"/>
</dbReference>
<organism evidence="6 7">
    <name type="scientific">Polistes dominula</name>
    <name type="common">European paper wasp</name>
    <name type="synonym">Vespa dominula</name>
    <dbReference type="NCBI Taxonomy" id="743375"/>
    <lineage>
        <taxon>Eukaryota</taxon>
        <taxon>Metazoa</taxon>
        <taxon>Ecdysozoa</taxon>
        <taxon>Arthropoda</taxon>
        <taxon>Hexapoda</taxon>
        <taxon>Insecta</taxon>
        <taxon>Pterygota</taxon>
        <taxon>Neoptera</taxon>
        <taxon>Endopterygota</taxon>
        <taxon>Hymenoptera</taxon>
        <taxon>Apocrita</taxon>
        <taxon>Aculeata</taxon>
        <taxon>Vespoidea</taxon>
        <taxon>Vespidae</taxon>
        <taxon>Polistinae</taxon>
        <taxon>Polistini</taxon>
        <taxon>Polistes</taxon>
    </lineage>
</organism>
<evidence type="ECO:0000256" key="4">
    <source>
        <dbReference type="ARBA" id="ARBA00022829"/>
    </source>
</evidence>
<dbReference type="PROSITE" id="PS51700">
    <property type="entry name" value="SEPARIN"/>
    <property type="match status" value="1"/>
</dbReference>
<comment type="catalytic activity">
    <reaction evidence="1">
        <text>All bonds known to be hydrolyzed by this endopeptidase have arginine in P1 and an acidic residue in P4. P6 is often occupied by an acidic residue or by a hydroxy-amino-acid residue, the phosphorylation of which enhances cleavage.</text>
        <dbReference type="EC" id="3.4.22.49"/>
    </reaction>
</comment>
<evidence type="ECO:0000313" key="6">
    <source>
        <dbReference type="Proteomes" id="UP000694924"/>
    </source>
</evidence>
<protein>
    <recommendedName>
        <fullName evidence="2">separase</fullName>
        <ecNumber evidence="2">3.4.22.49</ecNumber>
    </recommendedName>
</protein>
<accession>A0ABM1HUB1</accession>
<dbReference type="InterPro" id="IPR030397">
    <property type="entry name" value="SEPARIN_core_dom"/>
</dbReference>
<dbReference type="Proteomes" id="UP000694924">
    <property type="component" value="Unplaced"/>
</dbReference>
<dbReference type="EC" id="3.4.22.49" evidence="2"/>
<evidence type="ECO:0000256" key="2">
    <source>
        <dbReference type="ARBA" id="ARBA00012489"/>
    </source>
</evidence>
<keyword evidence="4" id="KW-0159">Chromosome partition</keyword>
<evidence type="ECO:0000313" key="7">
    <source>
        <dbReference type="RefSeq" id="XP_015171548.1"/>
    </source>
</evidence>